<dbReference type="Proteomes" id="UP000325081">
    <property type="component" value="Unassembled WGS sequence"/>
</dbReference>
<evidence type="ECO:0000313" key="7">
    <source>
        <dbReference type="Proteomes" id="UP000325081"/>
    </source>
</evidence>
<evidence type="ECO:0000256" key="1">
    <source>
        <dbReference type="ARBA" id="ARBA00004123"/>
    </source>
</evidence>
<feature type="compositionally biased region" description="Basic residues" evidence="4">
    <location>
        <begin position="47"/>
        <end position="56"/>
    </location>
</feature>
<proteinExistence type="predicted"/>
<name>A0A5A7QVU7_STRAF</name>
<feature type="region of interest" description="Disordered" evidence="4">
    <location>
        <begin position="16"/>
        <end position="59"/>
    </location>
</feature>
<dbReference type="AlphaFoldDB" id="A0A5A7QVU7"/>
<organism evidence="6 7">
    <name type="scientific">Striga asiatica</name>
    <name type="common">Asiatic witchweed</name>
    <name type="synonym">Buchnera asiatica</name>
    <dbReference type="NCBI Taxonomy" id="4170"/>
    <lineage>
        <taxon>Eukaryota</taxon>
        <taxon>Viridiplantae</taxon>
        <taxon>Streptophyta</taxon>
        <taxon>Embryophyta</taxon>
        <taxon>Tracheophyta</taxon>
        <taxon>Spermatophyta</taxon>
        <taxon>Magnoliopsida</taxon>
        <taxon>eudicotyledons</taxon>
        <taxon>Gunneridae</taxon>
        <taxon>Pentapetalae</taxon>
        <taxon>asterids</taxon>
        <taxon>lamiids</taxon>
        <taxon>Lamiales</taxon>
        <taxon>Orobanchaceae</taxon>
        <taxon>Buchnereae</taxon>
        <taxon>Striga</taxon>
    </lineage>
</organism>
<feature type="region of interest" description="Disordered" evidence="4">
    <location>
        <begin position="232"/>
        <end position="264"/>
    </location>
</feature>
<evidence type="ECO:0000259" key="5">
    <source>
        <dbReference type="PROSITE" id="PS51017"/>
    </source>
</evidence>
<feature type="domain" description="CCT" evidence="5">
    <location>
        <begin position="319"/>
        <end position="361"/>
    </location>
</feature>
<accession>A0A5A7QVU7</accession>
<dbReference type="GO" id="GO:0005634">
    <property type="term" value="C:nucleus"/>
    <property type="evidence" value="ECO:0007669"/>
    <property type="project" value="UniProtKB-SubCell"/>
</dbReference>
<dbReference type="PANTHER" id="PTHR31874">
    <property type="entry name" value="CCT MOTIF FAMILY PROTEIN, EXPRESSED"/>
    <property type="match status" value="1"/>
</dbReference>
<evidence type="ECO:0000313" key="6">
    <source>
        <dbReference type="EMBL" id="GER49096.1"/>
    </source>
</evidence>
<evidence type="ECO:0000256" key="3">
    <source>
        <dbReference type="PROSITE-ProRule" id="PRU00357"/>
    </source>
</evidence>
<dbReference type="EMBL" id="BKCP01008416">
    <property type="protein sequence ID" value="GER49096.1"/>
    <property type="molecule type" value="Genomic_DNA"/>
</dbReference>
<keyword evidence="7" id="KW-1185">Reference proteome</keyword>
<dbReference type="InterPro" id="IPR010402">
    <property type="entry name" value="CCT_domain"/>
</dbReference>
<dbReference type="Pfam" id="PF06203">
    <property type="entry name" value="CCT"/>
    <property type="match status" value="1"/>
</dbReference>
<dbReference type="InterPro" id="IPR052453">
    <property type="entry name" value="CONSTANS-like_ZF"/>
</dbReference>
<feature type="compositionally biased region" description="Low complexity" evidence="4">
    <location>
        <begin position="16"/>
        <end position="43"/>
    </location>
</feature>
<evidence type="ECO:0000256" key="2">
    <source>
        <dbReference type="ARBA" id="ARBA00023242"/>
    </source>
</evidence>
<sequence>MSSACSLNLSLIKPHTSSWTSISSPSSSSSSLSSALSDSNHTSISTRKARARRKRPNQAYNEAASILSTAYPKLFAAKHLPTGPEFTKLQGPYLFEPSALLTPPPKSLESPNFRTGSRNWNAIEDPRRRTAVLGCSSEELCGGDEESFSARSILDEEIDEGIDGVMGKLSMESLKIEDPKSKSGCCYGYPVGLGFDFQSRAMRNAGGDGGNEWWSFPAVDLADLTPKVAEVPVGKKASARRKNSGSGKRNEVKSGSKGSGGEEFGRAGGELHLKLNYDGVLRAWSGRGSPFCEDGPAAGLAGGDVQTDLFPLSDDGVGRNDTLQRDQEKRPSHLLPKKIRCRVRKVNTNQRPRFKGRFCESTKSL</sequence>
<comment type="caution">
    <text evidence="6">The sequence shown here is derived from an EMBL/GenBank/DDBJ whole genome shotgun (WGS) entry which is preliminary data.</text>
</comment>
<dbReference type="PANTHER" id="PTHR31874:SF10">
    <property type="entry name" value="PROTEIN CHLOROPLAST IMPORT APPARATUS 2"/>
    <property type="match status" value="1"/>
</dbReference>
<evidence type="ECO:0000256" key="4">
    <source>
        <dbReference type="SAM" id="MobiDB-lite"/>
    </source>
</evidence>
<keyword evidence="2 3" id="KW-0539">Nucleus</keyword>
<dbReference type="OrthoDB" id="153872at2759"/>
<reference evidence="7" key="1">
    <citation type="journal article" date="2019" name="Curr. Biol.">
        <title>Genome Sequence of Striga asiatica Provides Insight into the Evolution of Plant Parasitism.</title>
        <authorList>
            <person name="Yoshida S."/>
            <person name="Kim S."/>
            <person name="Wafula E.K."/>
            <person name="Tanskanen J."/>
            <person name="Kim Y.M."/>
            <person name="Honaas L."/>
            <person name="Yang Z."/>
            <person name="Spallek T."/>
            <person name="Conn C.E."/>
            <person name="Ichihashi Y."/>
            <person name="Cheong K."/>
            <person name="Cui S."/>
            <person name="Der J.P."/>
            <person name="Gundlach H."/>
            <person name="Jiao Y."/>
            <person name="Hori C."/>
            <person name="Ishida J.K."/>
            <person name="Kasahara H."/>
            <person name="Kiba T."/>
            <person name="Kim M.S."/>
            <person name="Koo N."/>
            <person name="Laohavisit A."/>
            <person name="Lee Y.H."/>
            <person name="Lumba S."/>
            <person name="McCourt P."/>
            <person name="Mortimer J.C."/>
            <person name="Mutuku J.M."/>
            <person name="Nomura T."/>
            <person name="Sasaki-Sekimoto Y."/>
            <person name="Seto Y."/>
            <person name="Wang Y."/>
            <person name="Wakatake T."/>
            <person name="Sakakibara H."/>
            <person name="Demura T."/>
            <person name="Yamaguchi S."/>
            <person name="Yoneyama K."/>
            <person name="Manabe R.I."/>
            <person name="Nelson D.C."/>
            <person name="Schulman A.H."/>
            <person name="Timko M.P."/>
            <person name="dePamphilis C.W."/>
            <person name="Choi D."/>
            <person name="Shirasu K."/>
        </authorList>
    </citation>
    <scope>NUCLEOTIDE SEQUENCE [LARGE SCALE GENOMIC DNA]</scope>
    <source>
        <strain evidence="7">cv. UVA1</strain>
    </source>
</reference>
<gene>
    <name evidence="6" type="ORF">STAS_26321</name>
</gene>
<protein>
    <submittedName>
        <fullName evidence="6">Zinc finger protein CONSTANS-like protein</fullName>
    </submittedName>
</protein>
<dbReference type="GO" id="GO:0006355">
    <property type="term" value="P:regulation of DNA-templated transcription"/>
    <property type="evidence" value="ECO:0007669"/>
    <property type="project" value="TreeGrafter"/>
</dbReference>
<dbReference type="PROSITE" id="PS51017">
    <property type="entry name" value="CCT"/>
    <property type="match status" value="1"/>
</dbReference>
<comment type="subcellular location">
    <subcellularLocation>
        <location evidence="1 3">Nucleus</location>
    </subcellularLocation>
</comment>